<keyword evidence="5" id="KW-0547">Nucleotide-binding</keyword>
<protein>
    <recommendedName>
        <fullName evidence="11">NB-ARC domain-containing protein</fullName>
    </recommendedName>
</protein>
<keyword evidence="10" id="KW-1185">Reference proteome</keyword>
<feature type="domain" description="Disease resistance protein At4g27190-like leucine-rich repeats" evidence="8">
    <location>
        <begin position="883"/>
        <end position="962"/>
    </location>
</feature>
<keyword evidence="3" id="KW-0677">Repeat</keyword>
<dbReference type="InterPro" id="IPR027417">
    <property type="entry name" value="P-loop_NTPase"/>
</dbReference>
<keyword evidence="2" id="KW-0433">Leucine-rich repeat</keyword>
<dbReference type="InterPro" id="IPR032675">
    <property type="entry name" value="LRR_dom_sf"/>
</dbReference>
<comment type="caution">
    <text evidence="9">The sequence shown here is derived from an EMBL/GenBank/DDBJ whole genome shotgun (WGS) entry which is preliminary data.</text>
</comment>
<dbReference type="PANTHER" id="PTHR33463:SF198">
    <property type="entry name" value="RPP4C3"/>
    <property type="match status" value="1"/>
</dbReference>
<dbReference type="EMBL" id="JBCNJP010000019">
    <property type="protein sequence ID" value="KAK9062822.1"/>
    <property type="molecule type" value="Genomic_DNA"/>
</dbReference>
<evidence type="ECO:0000259" key="7">
    <source>
        <dbReference type="Pfam" id="PF00931"/>
    </source>
</evidence>
<keyword evidence="6" id="KW-0175">Coiled coil</keyword>
<organism evidence="9 10">
    <name type="scientific">Deinandra increscens subsp. villosa</name>
    <dbReference type="NCBI Taxonomy" id="3103831"/>
    <lineage>
        <taxon>Eukaryota</taxon>
        <taxon>Viridiplantae</taxon>
        <taxon>Streptophyta</taxon>
        <taxon>Embryophyta</taxon>
        <taxon>Tracheophyta</taxon>
        <taxon>Spermatophyta</taxon>
        <taxon>Magnoliopsida</taxon>
        <taxon>eudicotyledons</taxon>
        <taxon>Gunneridae</taxon>
        <taxon>Pentapetalae</taxon>
        <taxon>asterids</taxon>
        <taxon>campanulids</taxon>
        <taxon>Asterales</taxon>
        <taxon>Asteraceae</taxon>
        <taxon>Asteroideae</taxon>
        <taxon>Heliantheae alliance</taxon>
        <taxon>Madieae</taxon>
        <taxon>Madiinae</taxon>
        <taxon>Deinandra</taxon>
    </lineage>
</organism>
<dbReference type="Gene3D" id="3.80.10.10">
    <property type="entry name" value="Ribonuclease Inhibitor"/>
    <property type="match status" value="1"/>
</dbReference>
<dbReference type="InterPro" id="IPR036388">
    <property type="entry name" value="WH-like_DNA-bd_sf"/>
</dbReference>
<evidence type="ECO:0000256" key="3">
    <source>
        <dbReference type="ARBA" id="ARBA00022737"/>
    </source>
</evidence>
<name>A0AAP0CZ00_9ASTR</name>
<dbReference type="AlphaFoldDB" id="A0AAP0CZ00"/>
<dbReference type="Gene3D" id="3.40.50.300">
    <property type="entry name" value="P-loop containing nucleotide triphosphate hydrolases"/>
    <property type="match status" value="1"/>
</dbReference>
<evidence type="ECO:0000256" key="2">
    <source>
        <dbReference type="ARBA" id="ARBA00022614"/>
    </source>
</evidence>
<evidence type="ECO:0000313" key="9">
    <source>
        <dbReference type="EMBL" id="KAK9062822.1"/>
    </source>
</evidence>
<keyword evidence="5" id="KW-0067">ATP-binding</keyword>
<accession>A0AAP0CZ00</accession>
<dbReference type="GO" id="GO:0005524">
    <property type="term" value="F:ATP binding"/>
    <property type="evidence" value="ECO:0007669"/>
    <property type="project" value="UniProtKB-KW"/>
</dbReference>
<dbReference type="Gene3D" id="1.10.10.10">
    <property type="entry name" value="Winged helix-like DNA-binding domain superfamily/Winged helix DNA-binding domain"/>
    <property type="match status" value="1"/>
</dbReference>
<sequence length="978" mass="111581">MNHFDILSKEEIPGYEMEFASPIITAVVDSLMVPLKKHMGFFFSSTKHVAKLNKKLSELNEAKHDMEEKKNDAIVKDIHVPHSLPYWLEEVETITKEKESIPIGWNGCLNLKNRYKAGKGSFNLIKEIDDLLEKQKNIQWSEEQIPLGRVSSICELVHDNKDDGTQNMFKSRKLIFKDVLKSLEADSKTQKIAICGMGGVGKTTMMEDLEKVVRKRGMFKWVLKVVVGQKTDPVVIQQAISQYMPGALTETTRDARAARLQKTFEGMSENGTKKILVILDDVWEDIDLKDIGLNSPLRNGFKLLVTSRDEKVCIKMDIEPSSIFKVIGLEKEEAKVLFWETVRIPNGAKEELHNIGERLLNKCGGLPLAIKTIASTLRGEQKEAWEVALVRLQRHDPEDLYAIVGDIFAISYGNLRKVDKSIFILCGLFPDDFNIAKEELMRYGWGLKLFHKIYHLIEARQQTNTSVCNLIHANLLIESDTIGYVRVHDLARAFVLSNFSEFKQASIVSHGDELEWLTEDTRESCERILVNCAGVSEFPQDFNYPNLALLKLLDGDEQLKFPEDFHKRMEKLEIMAYDNMKHPLHVVSLCYSMSLRTLCLHSCSLVDHDISFVGNLVNLEVLSIAHCGIRKLPSTIGKLKKLKLLDLTRCLDLCIGDVVFQNLDKLEELYLRVSQEKGIRFTDANREELKMLLPKLYAIEVEFFENILQWKDVSFEKLQRFRISFGCFLKVDTDDNYLSRNTLRLVTKCNDLHECKITKLFSKTDELSFSVKDMSCVEDITMSPSQESTFCNLKVLHVFDCPDLTHMFTIPMANSLNQLESLKVSSCHVLKSLVSWCDGVNILELPQLVELELCDLPNFTSIILKNDASQPLLSKEVLVPKLSKLRVDGLTKLKQIWACDNTSGEEDNIVSMLREIEVNNCKSVVNLFPTNPMRLLRHLEELKVENCCSIQVLFNIDVNKELISMNTSSLRRIDGGTN</sequence>
<dbReference type="GO" id="GO:0006952">
    <property type="term" value="P:defense response"/>
    <property type="evidence" value="ECO:0007669"/>
    <property type="project" value="UniProtKB-KW"/>
</dbReference>
<dbReference type="PANTHER" id="PTHR33463">
    <property type="entry name" value="NB-ARC DOMAIN-CONTAINING PROTEIN-RELATED"/>
    <property type="match status" value="1"/>
</dbReference>
<dbReference type="InterPro" id="IPR057135">
    <property type="entry name" value="At4g27190-like_LRR"/>
</dbReference>
<dbReference type="SUPFAM" id="SSF52540">
    <property type="entry name" value="P-loop containing nucleoside triphosphate hydrolases"/>
    <property type="match status" value="1"/>
</dbReference>
<evidence type="ECO:0008006" key="11">
    <source>
        <dbReference type="Google" id="ProtNLM"/>
    </source>
</evidence>
<reference evidence="9 10" key="1">
    <citation type="submission" date="2024-04" db="EMBL/GenBank/DDBJ databases">
        <title>The reference genome of an endangered Asteraceae, Deinandra increscens subsp. villosa, native to the Central Coast of California.</title>
        <authorList>
            <person name="Guilliams M."/>
            <person name="Hasenstab-Lehman K."/>
            <person name="Meyer R."/>
            <person name="Mcevoy S."/>
        </authorList>
    </citation>
    <scope>NUCLEOTIDE SEQUENCE [LARGE SCALE GENOMIC DNA]</scope>
    <source>
        <tissue evidence="9">Leaf</tissue>
    </source>
</reference>
<dbReference type="InterPro" id="IPR050905">
    <property type="entry name" value="Plant_NBS-LRR"/>
</dbReference>
<evidence type="ECO:0000313" key="10">
    <source>
        <dbReference type="Proteomes" id="UP001408789"/>
    </source>
</evidence>
<proteinExistence type="inferred from homology"/>
<dbReference type="Pfam" id="PF23247">
    <property type="entry name" value="LRR_RPS2"/>
    <property type="match status" value="2"/>
</dbReference>
<dbReference type="InterPro" id="IPR042197">
    <property type="entry name" value="Apaf_helical"/>
</dbReference>
<keyword evidence="4" id="KW-0611">Plant defense</keyword>
<evidence type="ECO:0000256" key="5">
    <source>
        <dbReference type="ARBA" id="ARBA00022840"/>
    </source>
</evidence>
<dbReference type="Gene3D" id="1.10.8.430">
    <property type="entry name" value="Helical domain of apoptotic protease-activating factors"/>
    <property type="match status" value="1"/>
</dbReference>
<dbReference type="Proteomes" id="UP001408789">
    <property type="component" value="Unassembled WGS sequence"/>
</dbReference>
<gene>
    <name evidence="9" type="ORF">SSX86_020012</name>
</gene>
<evidence type="ECO:0000259" key="8">
    <source>
        <dbReference type="Pfam" id="PF23247"/>
    </source>
</evidence>
<comment type="similarity">
    <text evidence="1">Belongs to the disease resistance NB-LRR family.</text>
</comment>
<dbReference type="Pfam" id="PF00931">
    <property type="entry name" value="NB-ARC"/>
    <property type="match status" value="1"/>
</dbReference>
<dbReference type="SUPFAM" id="SSF52058">
    <property type="entry name" value="L domain-like"/>
    <property type="match status" value="1"/>
</dbReference>
<evidence type="ECO:0000256" key="1">
    <source>
        <dbReference type="ARBA" id="ARBA00008894"/>
    </source>
</evidence>
<dbReference type="InterPro" id="IPR002182">
    <property type="entry name" value="NB-ARC"/>
</dbReference>
<feature type="domain" description="Disease resistance protein At4g27190-like leucine-rich repeats" evidence="8">
    <location>
        <begin position="783"/>
        <end position="865"/>
    </location>
</feature>
<dbReference type="GO" id="GO:0043531">
    <property type="term" value="F:ADP binding"/>
    <property type="evidence" value="ECO:0007669"/>
    <property type="project" value="InterPro"/>
</dbReference>
<feature type="coiled-coil region" evidence="6">
    <location>
        <begin position="49"/>
        <end position="76"/>
    </location>
</feature>
<evidence type="ECO:0000256" key="6">
    <source>
        <dbReference type="SAM" id="Coils"/>
    </source>
</evidence>
<evidence type="ECO:0000256" key="4">
    <source>
        <dbReference type="ARBA" id="ARBA00022821"/>
    </source>
</evidence>
<dbReference type="PRINTS" id="PR00364">
    <property type="entry name" value="DISEASERSIST"/>
</dbReference>
<feature type="domain" description="NB-ARC" evidence="7">
    <location>
        <begin position="178"/>
        <end position="342"/>
    </location>
</feature>